<proteinExistence type="predicted"/>
<evidence type="ECO:0000256" key="1">
    <source>
        <dbReference type="SAM" id="SignalP"/>
    </source>
</evidence>
<feature type="chain" id="PRO_5028847179" evidence="1">
    <location>
        <begin position="19"/>
        <end position="500"/>
    </location>
</feature>
<name>A0A7C8IK28_9PLEO</name>
<feature type="signal peptide" evidence="1">
    <location>
        <begin position="1"/>
        <end position="18"/>
    </location>
</feature>
<dbReference type="EMBL" id="JAADJZ010000001">
    <property type="protein sequence ID" value="KAF2878333.1"/>
    <property type="molecule type" value="Genomic_DNA"/>
</dbReference>
<protein>
    <submittedName>
        <fullName evidence="2">Uncharacterized protein</fullName>
    </submittedName>
</protein>
<dbReference type="OrthoDB" id="3720847at2759"/>
<keyword evidence="3" id="KW-1185">Reference proteome</keyword>
<dbReference type="AlphaFoldDB" id="A0A7C8IK28"/>
<gene>
    <name evidence="2" type="ORF">BDV95DRAFT_589280</name>
</gene>
<keyword evidence="1" id="KW-0732">Signal</keyword>
<reference evidence="2 3" key="1">
    <citation type="submission" date="2020-01" db="EMBL/GenBank/DDBJ databases">
        <authorList>
            <consortium name="DOE Joint Genome Institute"/>
            <person name="Haridas S."/>
            <person name="Albert R."/>
            <person name="Binder M."/>
            <person name="Bloem J."/>
            <person name="Labutti K."/>
            <person name="Salamov A."/>
            <person name="Andreopoulos B."/>
            <person name="Baker S.E."/>
            <person name="Barry K."/>
            <person name="Bills G."/>
            <person name="Bluhm B.H."/>
            <person name="Cannon C."/>
            <person name="Castanera R."/>
            <person name="Culley D.E."/>
            <person name="Daum C."/>
            <person name="Ezra D."/>
            <person name="Gonzalez J.B."/>
            <person name="Henrissat B."/>
            <person name="Kuo A."/>
            <person name="Liang C."/>
            <person name="Lipzen A."/>
            <person name="Lutzoni F."/>
            <person name="Magnuson J."/>
            <person name="Mondo S."/>
            <person name="Nolan M."/>
            <person name="Ohm R."/>
            <person name="Pangilinan J."/>
            <person name="Park H.-J.H."/>
            <person name="Ramirez L."/>
            <person name="Alfaro M."/>
            <person name="Sun H."/>
            <person name="Tritt A."/>
            <person name="Yoshinaga Y."/>
            <person name="Zwiers L.-H.L."/>
            <person name="Turgeon B.G."/>
            <person name="Goodwin S.B."/>
            <person name="Spatafora J.W."/>
            <person name="Crous P.W."/>
            <person name="Grigoriev I.V."/>
        </authorList>
    </citation>
    <scope>NUCLEOTIDE SEQUENCE [LARGE SCALE GENOMIC DNA]</scope>
    <source>
        <strain evidence="2 3">CBS 611.86</strain>
    </source>
</reference>
<organism evidence="2 3">
    <name type="scientific">Massariosphaeria phaeospora</name>
    <dbReference type="NCBI Taxonomy" id="100035"/>
    <lineage>
        <taxon>Eukaryota</taxon>
        <taxon>Fungi</taxon>
        <taxon>Dikarya</taxon>
        <taxon>Ascomycota</taxon>
        <taxon>Pezizomycotina</taxon>
        <taxon>Dothideomycetes</taxon>
        <taxon>Pleosporomycetidae</taxon>
        <taxon>Pleosporales</taxon>
        <taxon>Pleosporales incertae sedis</taxon>
        <taxon>Massariosphaeria</taxon>
    </lineage>
</organism>
<accession>A0A7C8IK28</accession>
<dbReference type="Proteomes" id="UP000481861">
    <property type="component" value="Unassembled WGS sequence"/>
</dbReference>
<comment type="caution">
    <text evidence="2">The sequence shown here is derived from an EMBL/GenBank/DDBJ whole genome shotgun (WGS) entry which is preliminary data.</text>
</comment>
<evidence type="ECO:0000313" key="3">
    <source>
        <dbReference type="Proteomes" id="UP000481861"/>
    </source>
</evidence>
<evidence type="ECO:0000313" key="2">
    <source>
        <dbReference type="EMBL" id="KAF2878333.1"/>
    </source>
</evidence>
<sequence>MPPFSRLLPLALLPYVLDYLSKQEYSSLVRVCKYLNKEVTPYLYREISFRAGKSRGCARKLAFLLRTFLERPQFSSHVNIFRLSGPHPCWTKYNPWPEEHDRNAWSVNLWGLEGCTTLSKTQMIFVTNQFYQLVDADMHKSPTQFRGRSKDALAILVLTRLTQLTTLKLGDGFLMYSLFLPQILKRADHLFPKLEHVVFGDRMPDLENSFSYMDLDLVRPIFHSPTVQNFEWTMSQPWQFGWNTPEPPKNTHLTSLHLFRTNINRATLNQLLSVTPNLKRFRFQHEILFNNVAPGSSALAPFLHLDGLNQALSNVKDSLEDCKLTLGLAPGSLSFKYIVEEGLHFPPVEGTLTVLKGMKKLKNVEVPLVMFLGWSPDFAARLDEVLPEHIEDVTLRDDFVRYSPWTLDVNCGQKMGRIEEYVGGRTVHASKLRTLKIKLTAAKKDHWLLEAVKDLRALIGEKGVQHWVSNELVKENYCWQFEHSEDSRKDSVIPGVFFTT</sequence>